<reference evidence="1" key="2">
    <citation type="journal article" date="2015" name="Data Brief">
        <title>Shoot transcriptome of the giant reed, Arundo donax.</title>
        <authorList>
            <person name="Barrero R.A."/>
            <person name="Guerrero F.D."/>
            <person name="Moolhuijzen P."/>
            <person name="Goolsby J.A."/>
            <person name="Tidwell J."/>
            <person name="Bellgard S.E."/>
            <person name="Bellgard M.I."/>
        </authorList>
    </citation>
    <scope>NUCLEOTIDE SEQUENCE</scope>
    <source>
        <tissue evidence="1">Shoot tissue taken approximately 20 cm above the soil surface</tissue>
    </source>
</reference>
<dbReference type="EMBL" id="GBRH01214105">
    <property type="protein sequence ID" value="JAD83790.1"/>
    <property type="molecule type" value="Transcribed_RNA"/>
</dbReference>
<protein>
    <submittedName>
        <fullName evidence="1">Uncharacterized protein</fullName>
    </submittedName>
</protein>
<reference evidence="1" key="1">
    <citation type="submission" date="2014-09" db="EMBL/GenBank/DDBJ databases">
        <authorList>
            <person name="Magalhaes I.L.F."/>
            <person name="Oliveira U."/>
            <person name="Santos F.R."/>
            <person name="Vidigal T.H.D.A."/>
            <person name="Brescovit A.D."/>
            <person name="Santos A.J."/>
        </authorList>
    </citation>
    <scope>NUCLEOTIDE SEQUENCE</scope>
    <source>
        <tissue evidence="1">Shoot tissue taken approximately 20 cm above the soil surface</tissue>
    </source>
</reference>
<accession>A0A0A9DDS2</accession>
<proteinExistence type="predicted"/>
<dbReference type="AlphaFoldDB" id="A0A0A9DDS2"/>
<name>A0A0A9DDS2_ARUDO</name>
<evidence type="ECO:0000313" key="1">
    <source>
        <dbReference type="EMBL" id="JAD83790.1"/>
    </source>
</evidence>
<organism evidence="1">
    <name type="scientific">Arundo donax</name>
    <name type="common">Giant reed</name>
    <name type="synonym">Donax arundinaceus</name>
    <dbReference type="NCBI Taxonomy" id="35708"/>
    <lineage>
        <taxon>Eukaryota</taxon>
        <taxon>Viridiplantae</taxon>
        <taxon>Streptophyta</taxon>
        <taxon>Embryophyta</taxon>
        <taxon>Tracheophyta</taxon>
        <taxon>Spermatophyta</taxon>
        <taxon>Magnoliopsida</taxon>
        <taxon>Liliopsida</taxon>
        <taxon>Poales</taxon>
        <taxon>Poaceae</taxon>
        <taxon>PACMAD clade</taxon>
        <taxon>Arundinoideae</taxon>
        <taxon>Arundineae</taxon>
        <taxon>Arundo</taxon>
    </lineage>
</organism>
<sequence>MMKMVVCTKGMLRPPCVIGLCSLPVHHLMQVVHIFLDMALQLLLQWTRVQLFHQIHLCHQTIFAYHSRRQLAEVLKEAWRVCLAPAKKKFLPLKVC</sequence>